<dbReference type="PANTHER" id="PTHR43685">
    <property type="entry name" value="GLYCOSYLTRANSFERASE"/>
    <property type="match status" value="1"/>
</dbReference>
<dbReference type="STRING" id="742766.HMPREF9455_00193"/>
<dbReference type="HOGENOM" id="CLU_025996_0_6_10"/>
<evidence type="ECO:0000313" key="3">
    <source>
        <dbReference type="Proteomes" id="UP000004913"/>
    </source>
</evidence>
<reference evidence="2 3" key="1">
    <citation type="submission" date="2011-04" db="EMBL/GenBank/DDBJ databases">
        <title>The Genome Sequence of Dysgonomonas gadei ATCC BAA-286.</title>
        <authorList>
            <consortium name="The Broad Institute Genome Sequencing Platform"/>
            <person name="Earl A."/>
            <person name="Ward D."/>
            <person name="Feldgarden M."/>
            <person name="Gevers D."/>
            <person name="Pudlo N."/>
            <person name="Martens E."/>
            <person name="Allen-Vercoe E."/>
            <person name="Young S.K."/>
            <person name="Zeng Q."/>
            <person name="Gargeya S."/>
            <person name="Fitzgerald M."/>
            <person name="Haas B."/>
            <person name="Abouelleil A."/>
            <person name="Alvarado L."/>
            <person name="Arachchi H.M."/>
            <person name="Berlin A."/>
            <person name="Brown A."/>
            <person name="Chapman S.B."/>
            <person name="Chen Z."/>
            <person name="Dunbar C."/>
            <person name="Freedman E."/>
            <person name="Gearin G."/>
            <person name="Gellesch M."/>
            <person name="Goldberg J."/>
            <person name="Griggs A."/>
            <person name="Gujja S."/>
            <person name="Heiman D."/>
            <person name="Howarth C."/>
            <person name="Larson L."/>
            <person name="Lui A."/>
            <person name="MacDonald P.J.P."/>
            <person name="Mehta T."/>
            <person name="Montmayeur A."/>
            <person name="Murphy C."/>
            <person name="Neiman D."/>
            <person name="Pearson M."/>
            <person name="Priest M."/>
            <person name="Roberts A."/>
            <person name="Saif S."/>
            <person name="Shea T."/>
            <person name="Shenoy N."/>
            <person name="Sisk P."/>
            <person name="Stolte C."/>
            <person name="Sykes S."/>
            <person name="Yandava C."/>
            <person name="Wortman J."/>
            <person name="Nusbaum C."/>
            <person name="Birren B."/>
        </authorList>
    </citation>
    <scope>NUCLEOTIDE SEQUENCE [LARGE SCALE GENOMIC DNA]</scope>
    <source>
        <strain evidence="2 3">ATCC BAA-286</strain>
    </source>
</reference>
<dbReference type="SUPFAM" id="SSF53448">
    <property type="entry name" value="Nucleotide-diphospho-sugar transferases"/>
    <property type="match status" value="1"/>
</dbReference>
<dbReference type="PANTHER" id="PTHR43685:SF11">
    <property type="entry name" value="GLYCOSYLTRANSFERASE TAGX-RELATED"/>
    <property type="match status" value="1"/>
</dbReference>
<dbReference type="InterPro" id="IPR029044">
    <property type="entry name" value="Nucleotide-diphossugar_trans"/>
</dbReference>
<dbReference type="eggNOG" id="COG1216">
    <property type="taxonomic scope" value="Bacteria"/>
</dbReference>
<proteinExistence type="predicted"/>
<evidence type="ECO:0000259" key="1">
    <source>
        <dbReference type="Pfam" id="PF00535"/>
    </source>
</evidence>
<dbReference type="InterPro" id="IPR001173">
    <property type="entry name" value="Glyco_trans_2-like"/>
</dbReference>
<dbReference type="Pfam" id="PF00535">
    <property type="entry name" value="Glycos_transf_2"/>
    <property type="match status" value="1"/>
</dbReference>
<dbReference type="Proteomes" id="UP000004913">
    <property type="component" value="Unassembled WGS sequence"/>
</dbReference>
<feature type="domain" description="Glycosyltransferase 2-like" evidence="1">
    <location>
        <begin position="9"/>
        <end position="184"/>
    </location>
</feature>
<dbReference type="InterPro" id="IPR050834">
    <property type="entry name" value="Glycosyltransf_2"/>
</dbReference>
<dbReference type="RefSeq" id="WP_006797695.1">
    <property type="nucleotide sequence ID" value="NZ_GL891979.1"/>
</dbReference>
<name>F5ISX6_9BACT</name>
<dbReference type="Gene3D" id="3.90.550.10">
    <property type="entry name" value="Spore Coat Polysaccharide Biosynthesis Protein SpsA, Chain A"/>
    <property type="match status" value="1"/>
</dbReference>
<sequence>MEGGKPIVSVIIPGYNHGKYIRQRIESVLNQTYRDFELIILDDCSTDNSRSIIDEYIANDKVSQTVYNKINTGSTFAQWQKGFSLARGKYIWIAESDDYSELTFLEKMVPLLESNSDCNVAFCCSYAVDENGNILSDDWDRNKEERYTVNKFEGRAFVEGRMLFNNSIYNASMTLFRKSVLDKIGNQYAEYRYCGDWFFWNRVCLQGEVIRYCDKLNYFRQHSNKATPRAKSEGLIFTEGKYIVEDLSHNLHLSPLQSSIIKGRFLKRIIASKDFKTVEVKKAVLKEVENYLNCGRFSIFLYGLDKLLNFSSLNIRRNRYL</sequence>
<comment type="caution">
    <text evidence="2">The sequence shown here is derived from an EMBL/GenBank/DDBJ whole genome shotgun (WGS) entry which is preliminary data.</text>
</comment>
<dbReference type="AlphaFoldDB" id="F5ISX6"/>
<protein>
    <recommendedName>
        <fullName evidence="1">Glycosyltransferase 2-like domain-containing protein</fullName>
    </recommendedName>
</protein>
<keyword evidence="3" id="KW-1185">Reference proteome</keyword>
<accession>F5ISX6</accession>
<organism evidence="2 3">
    <name type="scientific">Dysgonomonas gadei ATCC BAA-286</name>
    <dbReference type="NCBI Taxonomy" id="742766"/>
    <lineage>
        <taxon>Bacteria</taxon>
        <taxon>Pseudomonadati</taxon>
        <taxon>Bacteroidota</taxon>
        <taxon>Bacteroidia</taxon>
        <taxon>Bacteroidales</taxon>
        <taxon>Dysgonomonadaceae</taxon>
        <taxon>Dysgonomonas</taxon>
    </lineage>
</organism>
<evidence type="ECO:0000313" key="2">
    <source>
        <dbReference type="EMBL" id="EGK02071.1"/>
    </source>
</evidence>
<dbReference type="EMBL" id="ADLV01000002">
    <property type="protein sequence ID" value="EGK02071.1"/>
    <property type="molecule type" value="Genomic_DNA"/>
</dbReference>
<dbReference type="OrthoDB" id="635429at2"/>
<gene>
    <name evidence="2" type="ORF">HMPREF9455_00193</name>
</gene>